<accession>A0A5B7D904</accession>
<dbReference type="InterPro" id="IPR005135">
    <property type="entry name" value="Endo/exonuclease/phosphatase"/>
</dbReference>
<proteinExistence type="predicted"/>
<dbReference type="Proteomes" id="UP000324222">
    <property type="component" value="Unassembled WGS sequence"/>
</dbReference>
<keyword evidence="3" id="KW-1185">Reference proteome</keyword>
<organism evidence="2 3">
    <name type="scientific">Portunus trituberculatus</name>
    <name type="common">Swimming crab</name>
    <name type="synonym">Neptunus trituberculatus</name>
    <dbReference type="NCBI Taxonomy" id="210409"/>
    <lineage>
        <taxon>Eukaryota</taxon>
        <taxon>Metazoa</taxon>
        <taxon>Ecdysozoa</taxon>
        <taxon>Arthropoda</taxon>
        <taxon>Crustacea</taxon>
        <taxon>Multicrustacea</taxon>
        <taxon>Malacostraca</taxon>
        <taxon>Eumalacostraca</taxon>
        <taxon>Eucarida</taxon>
        <taxon>Decapoda</taxon>
        <taxon>Pleocyemata</taxon>
        <taxon>Brachyura</taxon>
        <taxon>Eubrachyura</taxon>
        <taxon>Portunoidea</taxon>
        <taxon>Portunidae</taxon>
        <taxon>Portuninae</taxon>
        <taxon>Portunus</taxon>
    </lineage>
</organism>
<dbReference type="SUPFAM" id="SSF56219">
    <property type="entry name" value="DNase I-like"/>
    <property type="match status" value="1"/>
</dbReference>
<name>A0A5B7D904_PORTR</name>
<reference evidence="2 3" key="1">
    <citation type="submission" date="2019-05" db="EMBL/GenBank/DDBJ databases">
        <title>Another draft genome of Portunus trituberculatus and its Hox gene families provides insights of decapod evolution.</title>
        <authorList>
            <person name="Jeong J.-H."/>
            <person name="Song I."/>
            <person name="Kim S."/>
            <person name="Choi T."/>
            <person name="Kim D."/>
            <person name="Ryu S."/>
            <person name="Kim W."/>
        </authorList>
    </citation>
    <scope>NUCLEOTIDE SEQUENCE [LARGE SCALE GENOMIC DNA]</scope>
    <source>
        <tissue evidence="2">Muscle</tissue>
    </source>
</reference>
<feature type="domain" description="Endonuclease/exonuclease/phosphatase" evidence="1">
    <location>
        <begin position="16"/>
        <end position="94"/>
    </location>
</feature>
<dbReference type="InterPro" id="IPR036691">
    <property type="entry name" value="Endo/exonu/phosph_ase_sf"/>
</dbReference>
<dbReference type="Pfam" id="PF14529">
    <property type="entry name" value="Exo_endo_phos_2"/>
    <property type="match status" value="1"/>
</dbReference>
<dbReference type="AlphaFoldDB" id="A0A5B7D904"/>
<protein>
    <recommendedName>
        <fullName evidence="1">Endonuclease/exonuclease/phosphatase domain-containing protein</fullName>
    </recommendedName>
</protein>
<dbReference type="EMBL" id="VSRR010000613">
    <property type="protein sequence ID" value="MPC17695.1"/>
    <property type="molecule type" value="Genomic_DNA"/>
</dbReference>
<gene>
    <name evidence="2" type="ORF">E2C01_010559</name>
</gene>
<comment type="caution">
    <text evidence="2">The sequence shown here is derived from an EMBL/GenBank/DDBJ whole genome shotgun (WGS) entry which is preliminary data.</text>
</comment>
<sequence>MPQSPLLGRGPQMSPDFNVHHQLWLSSPFTDHSGELAFNFAILHELQQLVQHPTRIPDHLGDTPNILDLFLTSNPSTYAVTFSSPLGSSDHNLISVSCPISPIPPQDPPKAEVPLAFCLCQLGDLRRYYANFSWNDYCFRVRDPSVCAERITELSVKALSQKVAKTMSLRESPPQSCVDHVTSTLLYTLLHSGWWFFFSLCSATRLIQPQVCNTPQCTE</sequence>
<evidence type="ECO:0000313" key="2">
    <source>
        <dbReference type="EMBL" id="MPC17695.1"/>
    </source>
</evidence>
<dbReference type="GO" id="GO:0003824">
    <property type="term" value="F:catalytic activity"/>
    <property type="evidence" value="ECO:0007669"/>
    <property type="project" value="InterPro"/>
</dbReference>
<evidence type="ECO:0000259" key="1">
    <source>
        <dbReference type="Pfam" id="PF14529"/>
    </source>
</evidence>
<dbReference type="Gene3D" id="3.60.10.10">
    <property type="entry name" value="Endonuclease/exonuclease/phosphatase"/>
    <property type="match status" value="1"/>
</dbReference>
<evidence type="ECO:0000313" key="3">
    <source>
        <dbReference type="Proteomes" id="UP000324222"/>
    </source>
</evidence>